<evidence type="ECO:0000313" key="2">
    <source>
        <dbReference type="EMBL" id="BDD08626.1"/>
    </source>
</evidence>
<protein>
    <recommendedName>
        <fullName evidence="1">Putative carbohydrate metabolism domain-containing protein</fullName>
    </recommendedName>
</protein>
<dbReference type="InterPro" id="IPR025112">
    <property type="entry name" value="PCMD"/>
</dbReference>
<feature type="domain" description="Putative carbohydrate metabolism" evidence="1">
    <location>
        <begin position="136"/>
        <end position="345"/>
    </location>
</feature>
<dbReference type="Pfam" id="PF13201">
    <property type="entry name" value="PCMD"/>
    <property type="match status" value="1"/>
</dbReference>
<evidence type="ECO:0000313" key="3">
    <source>
        <dbReference type="Proteomes" id="UP001348817"/>
    </source>
</evidence>
<name>A0AAU9CIB9_9BACT</name>
<dbReference type="AlphaFoldDB" id="A0AAU9CIB9"/>
<dbReference type="Proteomes" id="UP001348817">
    <property type="component" value="Chromosome"/>
</dbReference>
<dbReference type="Gene3D" id="2.60.120.890">
    <property type="entry name" value="BT2081, beta-jelly-roll domain"/>
    <property type="match status" value="1"/>
</dbReference>
<keyword evidence="3" id="KW-1185">Reference proteome</keyword>
<proteinExistence type="predicted"/>
<dbReference type="InterPro" id="IPR038653">
    <property type="entry name" value="Put_CMD_sf"/>
</dbReference>
<dbReference type="RefSeq" id="WP_338393872.1">
    <property type="nucleotide sequence ID" value="NZ_AP025314.1"/>
</dbReference>
<accession>A0AAU9CIB9</accession>
<reference evidence="2 3" key="1">
    <citation type="submission" date="2021-12" db="EMBL/GenBank/DDBJ databases">
        <title>Genome sequencing of bacteria with rrn-lacking chromosome and rrn-plasmid.</title>
        <authorList>
            <person name="Anda M."/>
            <person name="Iwasaki W."/>
        </authorList>
    </citation>
    <scope>NUCLEOTIDE SEQUENCE [LARGE SCALE GENOMIC DNA]</scope>
    <source>
        <strain evidence="2 3">DSM 100852</strain>
    </source>
</reference>
<sequence length="347" mass="38673">MRKRLAYWLVPLLLVQCTEEKYSPDYVGRITAMEVEGEASPTLIDDNEFFVSITLNNDPQIDLSDLTVTRLEFSEGAKVINLDPDTLKNFSKPVTMQVQGTDEFVFDWTITAQKDGAQLQIPYSDLNTWYEQQSGSKTFLNVGENAETTVWASGNEGVLVYNDEANTYPLNIGDGTLFARMETVRAVPPIAPIAGGSLFVGTFKLNILDPASSPQFGTPFRSRPKGFEVEYRYKPEIYRKSGEDVVDECDIYVLLEKRMEDEVQRVATAWFRSNLAQPDWTTLDMTLVYGEDPSLPSYAQPKKGQTFAPADATPTHIVIVFASSAGADVFDGGIGSTLDINNFKLNY</sequence>
<organism evidence="2 3">
    <name type="scientific">Fulvitalea axinellae</name>
    <dbReference type="NCBI Taxonomy" id="1182444"/>
    <lineage>
        <taxon>Bacteria</taxon>
        <taxon>Pseudomonadati</taxon>
        <taxon>Bacteroidota</taxon>
        <taxon>Cytophagia</taxon>
        <taxon>Cytophagales</taxon>
        <taxon>Persicobacteraceae</taxon>
        <taxon>Fulvitalea</taxon>
    </lineage>
</organism>
<gene>
    <name evidence="2" type="ORF">FUAX_10580</name>
</gene>
<evidence type="ECO:0000259" key="1">
    <source>
        <dbReference type="Pfam" id="PF13201"/>
    </source>
</evidence>
<dbReference type="EMBL" id="AP025314">
    <property type="protein sequence ID" value="BDD08626.1"/>
    <property type="molecule type" value="Genomic_DNA"/>
</dbReference>
<dbReference type="KEGG" id="fax:FUAX_10580"/>